<dbReference type="KEGG" id="bsed:DN745_03965"/>
<dbReference type="PANTHER" id="PTHR34512:SF30">
    <property type="entry name" value="OUTER MEMBRANE PROTEIN ASSEMBLY FACTOR BAMB"/>
    <property type="match status" value="1"/>
</dbReference>
<accession>A0A2Z4FIL9</accession>
<dbReference type="Proteomes" id="UP000249799">
    <property type="component" value="Chromosome"/>
</dbReference>
<dbReference type="InterPro" id="IPR015943">
    <property type="entry name" value="WD40/YVTN_repeat-like_dom_sf"/>
</dbReference>
<dbReference type="Pfam" id="PF13360">
    <property type="entry name" value="PQQ_2"/>
    <property type="match status" value="1"/>
</dbReference>
<dbReference type="Gene3D" id="2.130.10.10">
    <property type="entry name" value="YVTN repeat-like/Quinoprotein amine dehydrogenase"/>
    <property type="match status" value="1"/>
</dbReference>
<gene>
    <name evidence="2" type="ORF">DN745_03965</name>
</gene>
<dbReference type="OrthoDB" id="256225at2"/>
<dbReference type="InterPro" id="IPR002372">
    <property type="entry name" value="PQQ_rpt_dom"/>
</dbReference>
<organism evidence="2 3">
    <name type="scientific">Bradymonas sediminis</name>
    <dbReference type="NCBI Taxonomy" id="1548548"/>
    <lineage>
        <taxon>Bacteria</taxon>
        <taxon>Deltaproteobacteria</taxon>
        <taxon>Bradymonadales</taxon>
        <taxon>Bradymonadaceae</taxon>
        <taxon>Bradymonas</taxon>
    </lineage>
</organism>
<evidence type="ECO:0000259" key="1">
    <source>
        <dbReference type="Pfam" id="PF13360"/>
    </source>
</evidence>
<proteinExistence type="predicted"/>
<dbReference type="RefSeq" id="WP_111332380.1">
    <property type="nucleotide sequence ID" value="NZ_CP030032.1"/>
</dbReference>
<dbReference type="SUPFAM" id="SSF50998">
    <property type="entry name" value="Quinoprotein alcohol dehydrogenase-like"/>
    <property type="match status" value="1"/>
</dbReference>
<dbReference type="AlphaFoldDB" id="A0A2Z4FIL9"/>
<dbReference type="EMBL" id="CP030032">
    <property type="protein sequence ID" value="AWV88536.1"/>
    <property type="molecule type" value="Genomic_DNA"/>
</dbReference>
<name>A0A2Z4FIL9_9DELT</name>
<evidence type="ECO:0000313" key="2">
    <source>
        <dbReference type="EMBL" id="AWV88536.1"/>
    </source>
</evidence>
<keyword evidence="3" id="KW-1185">Reference proteome</keyword>
<reference evidence="2 3" key="1">
    <citation type="submission" date="2018-06" db="EMBL/GenBank/DDBJ databases">
        <title>Lujinxingia sediminis gen. nov. sp. nov., a new facultative anaerobic member of the class Deltaproteobacteria, and proposal of Lujinxingaceae fam. nov.</title>
        <authorList>
            <person name="Guo L.-Y."/>
            <person name="Li C.-M."/>
            <person name="Wang S."/>
            <person name="Du Z.-J."/>
        </authorList>
    </citation>
    <scope>NUCLEOTIDE SEQUENCE [LARGE SCALE GENOMIC DNA]</scope>
    <source>
        <strain evidence="2 3">FA350</strain>
    </source>
</reference>
<evidence type="ECO:0000313" key="3">
    <source>
        <dbReference type="Proteomes" id="UP000249799"/>
    </source>
</evidence>
<sequence>MASAEIIVGRHWKNDVQFLKNLRRHHRFHSELDLTEIRDIIDIVLDGINITSHVAEESIFGVLNGLLDAVAQLLEGRSSKAIIEFHCEPWEMVLQPRGHQLLVSLYGINRHHRVLAHDIAIGIDTFVAALSKAAETLLSDLYRISESFSTDTFVRAFSARLGRIQNYKRRNFQHSPANSDAAMGMHQGGTSNPSGWTFSYRFDADYRGLRGYCGEHDFDLHALLSPGEIVAEINGEVVSLTPGNPGYPLLSAHSLLKRCREVLNRLEASQEDAFECAEPIGHLNLAIFADGSDWTLEMGVESPDHPEITVRSTPREALDMMLAVTELILADTLAINPLMELNHRWSDLDQEARELRAWFEELSGSNSYHDEPERFIETLGHLLPRTAPAEPPPAFPWAIRQVHALFPQPAWQFGAPRIEFCQISASRDTLVVPTSDGLFALGMADGQPQWKREDLDMGRLSHRVLDDRVLLVEDGRGVESVDLKSGESIFENTADGLKNWRRLLGAASYAAENRLVACDAQGRVMGLASDTGELQWSFSSGHGRFVGVDFWGPLVTAVTGEGFLFCVNPIDGKLLWKIRLGGLADAAPQAHQGRLYALSQDALHHKITVHSIYPFTGRSAWQLRLDGVLTRPASFVGDWMILAVEHHGQLSLRGIDIERSDPRVEWTLDLSSAGMDAPTPVLGIEAGTFRGKSGGALGLVKTDRAEISCFDVSSGELQWRASPEQDTWLLQGNMALARIEDTILAVGEHVELRDLESGRLLHTLDPAVVAPEYALARGRLEMILGTRGANSESVDMLNALQFNHFIARVK</sequence>
<dbReference type="InterPro" id="IPR011047">
    <property type="entry name" value="Quinoprotein_ADH-like_sf"/>
</dbReference>
<protein>
    <recommendedName>
        <fullName evidence="1">Pyrrolo-quinoline quinone repeat domain-containing protein</fullName>
    </recommendedName>
</protein>
<feature type="domain" description="Pyrrolo-quinoline quinone repeat" evidence="1">
    <location>
        <begin position="521"/>
        <end position="650"/>
    </location>
</feature>
<dbReference type="PANTHER" id="PTHR34512">
    <property type="entry name" value="CELL SURFACE PROTEIN"/>
    <property type="match status" value="1"/>
</dbReference>